<dbReference type="PROSITE" id="PS50983">
    <property type="entry name" value="FE_B12_PBP"/>
    <property type="match status" value="1"/>
</dbReference>
<protein>
    <submittedName>
        <fullName evidence="2">Iron transport system substrate-binding protein</fullName>
    </submittedName>
</protein>
<dbReference type="EMBL" id="CP009896">
    <property type="protein sequence ID" value="AIY20226.2"/>
    <property type="molecule type" value="Genomic_DNA"/>
</dbReference>
<keyword evidence="3" id="KW-1185">Reference proteome</keyword>
<dbReference type="PANTHER" id="PTHR30535">
    <property type="entry name" value="VITAMIN B12-BINDING PROTEIN"/>
    <property type="match status" value="1"/>
</dbReference>
<comment type="similarity">
    <text evidence="1">Belongs to the bacterial solute-binding protein 8 family.</text>
</comment>
<dbReference type="InterPro" id="IPR050902">
    <property type="entry name" value="ABC_Transporter_SBP"/>
</dbReference>
<dbReference type="KEGG" id="psim:KR76_27275"/>
<accession>A0A0A1DS31</accession>
<dbReference type="STRING" id="2045.KR76_27275"/>
<dbReference type="Pfam" id="PF01497">
    <property type="entry name" value="Peripla_BP_2"/>
    <property type="match status" value="1"/>
</dbReference>
<dbReference type="Proteomes" id="UP000030300">
    <property type="component" value="Chromosome"/>
</dbReference>
<gene>
    <name evidence="2" type="ORF">KR76_27275</name>
</gene>
<proteinExistence type="inferred from homology"/>
<dbReference type="PROSITE" id="PS51257">
    <property type="entry name" value="PROKAR_LIPOPROTEIN"/>
    <property type="match status" value="1"/>
</dbReference>
<dbReference type="PANTHER" id="PTHR30535:SF7">
    <property type="entry name" value="IRON(III) DICITRATE-BINDING PROTEIN"/>
    <property type="match status" value="1"/>
</dbReference>
<dbReference type="HOGENOM" id="CLU_038034_7_2_11"/>
<dbReference type="InterPro" id="IPR002491">
    <property type="entry name" value="ABC_transptr_periplasmic_BD"/>
</dbReference>
<dbReference type="SUPFAM" id="SSF53807">
    <property type="entry name" value="Helical backbone' metal receptor"/>
    <property type="match status" value="1"/>
</dbReference>
<name>A0A0A1DS31_NOCSI</name>
<reference evidence="2 3" key="1">
    <citation type="journal article" date="2015" name="Genome Announc.">
        <title>Complete Genome Sequence of Steroid-Transforming Nocardioides simplex VKM Ac-2033D.</title>
        <authorList>
            <person name="Shtratnikova V.Y."/>
            <person name="Schelkunov M.I."/>
            <person name="Pekov Y.A."/>
            <person name="Fokina V.V."/>
            <person name="Logacheva M.D."/>
            <person name="Sokolov S.L."/>
            <person name="Bragin E.Y."/>
            <person name="Ashapkin V.V."/>
            <person name="Donova M.V."/>
        </authorList>
    </citation>
    <scope>NUCLEOTIDE SEQUENCE [LARGE SCALE GENOMIC DNA]</scope>
    <source>
        <strain evidence="2 3">VKM Ac-2033D</strain>
    </source>
</reference>
<sequence>MTVTSSRRTRFLPALAGLAALPLVLGACAGAPEAEDKGPAASGYPVEASSCGFTSTFTAAPERAVTMNQGATEVMLALDLSDRMAGTAYLDDAVPEKWAQDYGTVKVLSDEYPDNETLLAAKPDFVYASYASAFGPEAGGAQDELTKLGIGSFLSLFGCGENKPSADVSFASVWDEIEIVADVFGVPERADALEKEQQGELDRLAAAKPGAGLDVFWFDSGDKTAFAGAGEGGPQLILDAVGATNIFADLDGGWADVSWERVVEADPDVIVLADASWSTAADKIKQLEKDPALKGLRAVKAKKYVVIPFSESTPGVRLADGAVSVGEQLTDLAQQG</sequence>
<evidence type="ECO:0000313" key="3">
    <source>
        <dbReference type="Proteomes" id="UP000030300"/>
    </source>
</evidence>
<evidence type="ECO:0000313" key="2">
    <source>
        <dbReference type="EMBL" id="AIY20226.2"/>
    </source>
</evidence>
<dbReference type="eggNOG" id="COG0614">
    <property type="taxonomic scope" value="Bacteria"/>
</dbReference>
<dbReference type="AlphaFoldDB" id="A0A0A1DS31"/>
<organism evidence="2 3">
    <name type="scientific">Nocardioides simplex</name>
    <name type="common">Arthrobacter simplex</name>
    <dbReference type="NCBI Taxonomy" id="2045"/>
    <lineage>
        <taxon>Bacteria</taxon>
        <taxon>Bacillati</taxon>
        <taxon>Actinomycetota</taxon>
        <taxon>Actinomycetes</taxon>
        <taxon>Propionibacteriales</taxon>
        <taxon>Nocardioidaceae</taxon>
        <taxon>Pimelobacter</taxon>
    </lineage>
</organism>
<dbReference type="Gene3D" id="3.40.50.1980">
    <property type="entry name" value="Nitrogenase molybdenum iron protein domain"/>
    <property type="match status" value="2"/>
</dbReference>
<evidence type="ECO:0000256" key="1">
    <source>
        <dbReference type="ARBA" id="ARBA00008814"/>
    </source>
</evidence>